<evidence type="ECO:0000313" key="5">
    <source>
        <dbReference type="Proteomes" id="UP000030184"/>
    </source>
</evidence>
<protein>
    <submittedName>
        <fullName evidence="2">Uncharacterized protein</fullName>
    </submittedName>
</protein>
<name>A0A090X0L6_9FLAO</name>
<dbReference type="Proteomes" id="UP000030184">
    <property type="component" value="Unassembled WGS sequence"/>
</dbReference>
<evidence type="ECO:0000313" key="3">
    <source>
        <dbReference type="EMBL" id="GAL89361.1"/>
    </source>
</evidence>
<comment type="caution">
    <text evidence="2">The sequence shown here is derived from an EMBL/GenBank/DDBJ whole genome shotgun (WGS) entry which is preliminary data.</text>
</comment>
<dbReference type="Proteomes" id="UP000029641">
    <property type="component" value="Unassembled WGS sequence"/>
</dbReference>
<accession>A0A090X0L6</accession>
<keyword evidence="5" id="KW-1185">Reference proteome</keyword>
<evidence type="ECO:0000313" key="2">
    <source>
        <dbReference type="EMBL" id="GAL73182.1"/>
    </source>
</evidence>
<dbReference type="Proteomes" id="UP000029646">
    <property type="component" value="Unassembled WGS sequence"/>
</dbReference>
<proteinExistence type="predicted"/>
<dbReference type="AlphaFoldDB" id="A0A090X0L6"/>
<sequence length="40" mass="4781">MRAYPPTLSLNPSCIKPKNFALWLLYKIKIKRKFEHASEF</sequence>
<dbReference type="EMBL" id="BBNR01000014">
    <property type="protein sequence ID" value="GAL67883.1"/>
    <property type="molecule type" value="Genomic_DNA"/>
</dbReference>
<evidence type="ECO:0000313" key="4">
    <source>
        <dbReference type="Proteomes" id="UP000029646"/>
    </source>
</evidence>
<dbReference type="EMBL" id="BBNS01000042">
    <property type="protein sequence ID" value="GAL73182.1"/>
    <property type="molecule type" value="Genomic_DNA"/>
</dbReference>
<dbReference type="STRING" id="504487.JCM19538_1355"/>
<gene>
    <name evidence="1" type="ORF">JCM19301_2795</name>
    <name evidence="2" type="ORF">JCM19302_3063</name>
    <name evidence="3" type="ORF">JCM19538_1355</name>
</gene>
<reference evidence="5" key="1">
    <citation type="journal article" date="2014" name="Genome Announc.">
        <title>Draft Genome Sequence of Marine Flavobacterium Jejuia pallidilutea Strain 11shimoA1 and Pigmentation Mutants.</title>
        <authorList>
            <person name="Takatani N."/>
            <person name="Nakanishi M."/>
            <person name="Meirelles P."/>
            <person name="Mino S."/>
            <person name="Suda W."/>
            <person name="Oshima K."/>
            <person name="Hattori M."/>
            <person name="Ohkuma M."/>
            <person name="Hosokawa M."/>
            <person name="Miyashita K."/>
            <person name="Thompson F.L."/>
            <person name="Niwa A."/>
            <person name="Sawabe T."/>
            <person name="Sawabe T."/>
        </authorList>
    </citation>
    <scope>NUCLEOTIDE SEQUENCE [LARGE SCALE GENOMIC DNA]</scope>
    <source>
        <strain evidence="5">JCM 19538</strain>
    </source>
</reference>
<organism evidence="2 4">
    <name type="scientific">Jejuia pallidilutea</name>
    <dbReference type="NCBI Taxonomy" id="504487"/>
    <lineage>
        <taxon>Bacteria</taxon>
        <taxon>Pseudomonadati</taxon>
        <taxon>Bacteroidota</taxon>
        <taxon>Flavobacteriia</taxon>
        <taxon>Flavobacteriales</taxon>
        <taxon>Flavobacteriaceae</taxon>
        <taxon>Jejuia</taxon>
    </lineage>
</organism>
<dbReference type="EMBL" id="BBNY01000008">
    <property type="protein sequence ID" value="GAL89361.1"/>
    <property type="molecule type" value="Genomic_DNA"/>
</dbReference>
<evidence type="ECO:0000313" key="1">
    <source>
        <dbReference type="EMBL" id="GAL67883.1"/>
    </source>
</evidence>